<dbReference type="AlphaFoldDB" id="Q74BK2"/>
<organism evidence="2 3">
    <name type="scientific">Geobacter sulfurreducens (strain ATCC 51573 / DSM 12127 / PCA)</name>
    <dbReference type="NCBI Taxonomy" id="243231"/>
    <lineage>
        <taxon>Bacteria</taxon>
        <taxon>Pseudomonadati</taxon>
        <taxon>Thermodesulfobacteriota</taxon>
        <taxon>Desulfuromonadia</taxon>
        <taxon>Geobacterales</taxon>
        <taxon>Geobacteraceae</taxon>
        <taxon>Geobacter</taxon>
    </lineage>
</organism>
<evidence type="ECO:0000256" key="1">
    <source>
        <dbReference type="SAM" id="SignalP"/>
    </source>
</evidence>
<dbReference type="OrthoDB" id="9980609at2"/>
<dbReference type="EnsemblBacteria" id="AAR35415">
    <property type="protein sequence ID" value="AAR35415"/>
    <property type="gene ID" value="GSU2039"/>
</dbReference>
<reference evidence="2 3" key="1">
    <citation type="journal article" date="2003" name="Science">
        <title>Genome of Geobacter sulfurreducens: metal reduction in subsurface environments.</title>
        <authorList>
            <person name="Methe B.A."/>
            <person name="Nelson K.E."/>
            <person name="Eisen J.A."/>
            <person name="Paulsen I.T."/>
            <person name="Nelson W."/>
            <person name="Heidelberg J.F."/>
            <person name="Wu D."/>
            <person name="Wu M."/>
            <person name="Ward N."/>
            <person name="Beanan M.J."/>
            <person name="Dodson R.J."/>
            <person name="Madupu R."/>
            <person name="Brinkac L.M."/>
            <person name="Daugherty S.C."/>
            <person name="DeBoy R.T."/>
            <person name="Durkin A.S."/>
            <person name="Gwinn M."/>
            <person name="Kolonay J.F."/>
            <person name="Sullivan S.A."/>
            <person name="Haft D.H."/>
            <person name="Selengut J."/>
            <person name="Davidsen T.M."/>
            <person name="Zafar N."/>
            <person name="White O."/>
            <person name="Tran B."/>
            <person name="Romero C."/>
            <person name="Forberger H.A."/>
            <person name="Weidman J."/>
            <person name="Khouri H."/>
            <person name="Feldblyum T.V."/>
            <person name="Utterback T.R."/>
            <person name="Van Aken S.E."/>
            <person name="Lovley D.R."/>
            <person name="Fraser C.M."/>
        </authorList>
    </citation>
    <scope>NUCLEOTIDE SEQUENCE [LARGE SCALE GENOMIC DNA]</scope>
    <source>
        <strain evidence="3">ATCC 51573 / DSM 12127 / PCA</strain>
    </source>
</reference>
<dbReference type="STRING" id="243231.GSU2039"/>
<feature type="chain" id="PRO_5004284959" evidence="1">
    <location>
        <begin position="22"/>
        <end position="100"/>
    </location>
</feature>
<feature type="signal peptide" evidence="1">
    <location>
        <begin position="1"/>
        <end position="21"/>
    </location>
</feature>
<dbReference type="KEGG" id="gsu:GSU2039"/>
<name>Q74BK2_GEOSL</name>
<gene>
    <name evidence="2" type="primary">pilL</name>
    <name evidence="2" type="ordered locus">GSU2039</name>
</gene>
<dbReference type="HOGENOM" id="CLU_2301813_0_0_7"/>
<dbReference type="EMBL" id="AE017180">
    <property type="protein sequence ID" value="AAR35415.1"/>
    <property type="molecule type" value="Genomic_DNA"/>
</dbReference>
<keyword evidence="3" id="KW-1185">Reference proteome</keyword>
<dbReference type="InParanoid" id="Q74BK2"/>
<evidence type="ECO:0000313" key="2">
    <source>
        <dbReference type="EMBL" id="AAR35415.1"/>
    </source>
</evidence>
<reference evidence="2 3" key="2">
    <citation type="journal article" date="2012" name="BMC Genomics">
        <title>Comparative genomic analysis of Geobacter sulfurreducens KN400, a strain with enhanced capacity for extracellular electron transfer and electricity production.</title>
        <authorList>
            <person name="Butler J.E."/>
            <person name="Young N.D."/>
            <person name="Aklujkar M."/>
            <person name="Lovley D.R."/>
        </authorList>
    </citation>
    <scope>NUCLEOTIDE SEQUENCE [LARGE SCALE GENOMIC DNA]</scope>
    <source>
        <strain evidence="3">ATCC 51573 / DSM 12127 / PCA</strain>
    </source>
</reference>
<sequence>MKLWLTLCAVVLLFWTSETTALTHHTYMNGTVLGISGDTIKIDDKVFTIAPKAKIVVQDKRNGAYFEERASRSYISVGNSVTVRAMGNLVNEIIIERWKR</sequence>
<protein>
    <submittedName>
        <fullName evidence="2">Type IV pilus assembly protein PilL</fullName>
    </submittedName>
</protein>
<accession>Q74BK2</accession>
<keyword evidence="1" id="KW-0732">Signal</keyword>
<dbReference type="RefSeq" id="WP_010942682.1">
    <property type="nucleotide sequence ID" value="NC_002939.5"/>
</dbReference>
<evidence type="ECO:0000313" key="3">
    <source>
        <dbReference type="Proteomes" id="UP000000577"/>
    </source>
</evidence>
<proteinExistence type="predicted"/>
<dbReference type="PATRIC" id="fig|243231.5.peg.2075"/>
<dbReference type="Proteomes" id="UP000000577">
    <property type="component" value="Chromosome"/>
</dbReference>